<dbReference type="InterPro" id="IPR035906">
    <property type="entry name" value="MetI-like_sf"/>
</dbReference>
<organism evidence="10">
    <name type="scientific">Sheuella amnicola</name>
    <dbReference type="NCBI Taxonomy" id="2707330"/>
    <lineage>
        <taxon>Bacteria</taxon>
        <taxon>Pseudomonadati</taxon>
        <taxon>Pseudomonadota</taxon>
        <taxon>Betaproteobacteria</taxon>
        <taxon>Burkholderiales</taxon>
        <taxon>Alcaligenaceae</taxon>
        <taxon>Sheuella</taxon>
    </lineage>
</organism>
<dbReference type="Pfam" id="PF00528">
    <property type="entry name" value="BPD_transp_1"/>
    <property type="match status" value="1"/>
</dbReference>
<feature type="domain" description="ABC transmembrane type-1" evidence="9">
    <location>
        <begin position="49"/>
        <end position="256"/>
    </location>
</feature>
<evidence type="ECO:0000259" key="9">
    <source>
        <dbReference type="PROSITE" id="PS50928"/>
    </source>
</evidence>
<keyword evidence="4" id="KW-0997">Cell inner membrane</keyword>
<dbReference type="CDD" id="cd06261">
    <property type="entry name" value="TM_PBP2"/>
    <property type="match status" value="2"/>
</dbReference>
<dbReference type="PANTHER" id="PTHR43357">
    <property type="entry name" value="INNER MEMBRANE ABC TRANSPORTER PERMEASE PROTEIN YDCV"/>
    <property type="match status" value="1"/>
</dbReference>
<dbReference type="GO" id="GO:0005886">
    <property type="term" value="C:plasma membrane"/>
    <property type="evidence" value="ECO:0007669"/>
    <property type="project" value="UniProtKB-SubCell"/>
</dbReference>
<accession>A0A6B2QTD8</accession>
<protein>
    <submittedName>
        <fullName evidence="10">Iron ABC transporter permease</fullName>
    </submittedName>
</protein>
<evidence type="ECO:0000256" key="8">
    <source>
        <dbReference type="RuleBase" id="RU363032"/>
    </source>
</evidence>
<evidence type="ECO:0000256" key="5">
    <source>
        <dbReference type="ARBA" id="ARBA00022692"/>
    </source>
</evidence>
<reference evidence="10" key="1">
    <citation type="submission" date="2020-02" db="EMBL/GenBank/DDBJ databases">
        <authorList>
            <person name="Chen W.-M."/>
        </authorList>
    </citation>
    <scope>NUCLEOTIDE SEQUENCE</scope>
    <source>
        <strain evidence="10">NBD-18</strain>
    </source>
</reference>
<feature type="transmembrane region" description="Helical" evidence="8">
    <location>
        <begin position="463"/>
        <end position="485"/>
    </location>
</feature>
<feature type="transmembrane region" description="Helical" evidence="8">
    <location>
        <begin position="414"/>
        <end position="442"/>
    </location>
</feature>
<keyword evidence="5 8" id="KW-0812">Transmembrane</keyword>
<feature type="transmembrane region" description="Helical" evidence="8">
    <location>
        <begin position="52"/>
        <end position="75"/>
    </location>
</feature>
<keyword evidence="7 8" id="KW-0472">Membrane</keyword>
<comment type="subcellular location">
    <subcellularLocation>
        <location evidence="1">Cell inner membrane</location>
        <topology evidence="1">Multi-pass membrane protein</topology>
    </subcellularLocation>
    <subcellularLocation>
        <location evidence="8">Cell membrane</location>
        <topology evidence="8">Multi-pass membrane protein</topology>
    </subcellularLocation>
</comment>
<evidence type="ECO:0000256" key="7">
    <source>
        <dbReference type="ARBA" id="ARBA00023136"/>
    </source>
</evidence>
<feature type="transmembrane region" description="Helical" evidence="8">
    <location>
        <begin position="327"/>
        <end position="354"/>
    </location>
</feature>
<feature type="transmembrane region" description="Helical" evidence="8">
    <location>
        <begin position="12"/>
        <end position="32"/>
    </location>
</feature>
<comment type="caution">
    <text evidence="10">The sequence shown here is derived from an EMBL/GenBank/DDBJ whole genome shotgun (WGS) entry which is preliminary data.</text>
</comment>
<sequence length="550" mass="60177">MTLVKFKNLLPAIVALTIMVPVLSILTIGFKFDQAAWSELLGFQRLRSFAQTVILSAGVGLLVAILGTGLAWLVTAYQFRSRQILKFALLLPMAIPTYIMAYSYLDLLHPLGPIQTLIRSTLDISSPKDLKLPDIRNIFAAILLLGFVLFPYVYISSKAMFLTIPANLIESARILGASSKSVFWRLALPHARPGIAAGVGIALLEVVNDVGASEFLGVRTATVELYVTWISKGDLTSAARIALMLVLMMLIVSSIEKLSRHRIKYSQPKNSHPMQPKPLRGLKGSVIVALGWVPVLLGFVLPAGYLLHQVIQRASHQPIFSRELLAAAASSFKISMIVTLIVIIIATVVVWLMTRFKQRTDRNHPNNLILNSTKIGYFLPGTVLAIGLLSPYSFLDSFFKQIAHFFEIRNANLVMLGTSAGIVTACTIRFLGMAVSNIEAGYGRISIRLDQAARTLGRSATSILALIHIPMLRPALLSAALLVFVETMKELPTTLLLRPIGTETLATLLYADASRGSYEDGATAALLIVLIGILPLIYLTRLQQVRQLKS</sequence>
<proteinExistence type="inferred from homology"/>
<feature type="transmembrane region" description="Helical" evidence="8">
    <location>
        <begin position="522"/>
        <end position="540"/>
    </location>
</feature>
<evidence type="ECO:0000313" key="10">
    <source>
        <dbReference type="EMBL" id="NDY81956.1"/>
    </source>
</evidence>
<evidence type="ECO:0000256" key="1">
    <source>
        <dbReference type="ARBA" id="ARBA00004429"/>
    </source>
</evidence>
<dbReference type="SUPFAM" id="SSF161098">
    <property type="entry name" value="MetI-like"/>
    <property type="match status" value="2"/>
</dbReference>
<dbReference type="EMBL" id="JAAGRN010000001">
    <property type="protein sequence ID" value="NDY81956.1"/>
    <property type="molecule type" value="Genomic_DNA"/>
</dbReference>
<dbReference type="AlphaFoldDB" id="A0A6B2QTD8"/>
<dbReference type="RefSeq" id="WP_163651243.1">
    <property type="nucleotide sequence ID" value="NZ_JAAGRN010000001.1"/>
</dbReference>
<evidence type="ECO:0000256" key="2">
    <source>
        <dbReference type="ARBA" id="ARBA00022448"/>
    </source>
</evidence>
<dbReference type="GO" id="GO:0055085">
    <property type="term" value="P:transmembrane transport"/>
    <property type="evidence" value="ECO:0007669"/>
    <property type="project" value="InterPro"/>
</dbReference>
<evidence type="ECO:0000256" key="6">
    <source>
        <dbReference type="ARBA" id="ARBA00022989"/>
    </source>
</evidence>
<dbReference type="InterPro" id="IPR000515">
    <property type="entry name" value="MetI-like"/>
</dbReference>
<keyword evidence="3" id="KW-1003">Cell membrane</keyword>
<keyword evidence="2 8" id="KW-0813">Transport</keyword>
<dbReference type="Gene3D" id="1.10.3720.10">
    <property type="entry name" value="MetI-like"/>
    <property type="match status" value="2"/>
</dbReference>
<feature type="transmembrane region" description="Helical" evidence="8">
    <location>
        <begin position="284"/>
        <end position="307"/>
    </location>
</feature>
<evidence type="ECO:0000256" key="4">
    <source>
        <dbReference type="ARBA" id="ARBA00022519"/>
    </source>
</evidence>
<feature type="transmembrane region" description="Helical" evidence="8">
    <location>
        <begin position="237"/>
        <end position="255"/>
    </location>
</feature>
<dbReference type="PANTHER" id="PTHR43357:SF3">
    <property type="entry name" value="FE(3+)-TRANSPORT SYSTEM PERMEASE PROTEIN FBPB 2"/>
    <property type="match status" value="1"/>
</dbReference>
<feature type="transmembrane region" description="Helical" evidence="8">
    <location>
        <begin position="375"/>
        <end position="394"/>
    </location>
</feature>
<comment type="similarity">
    <text evidence="8">Belongs to the binding-protein-dependent transport system permease family.</text>
</comment>
<gene>
    <name evidence="10" type="ORF">G3I67_01810</name>
</gene>
<evidence type="ECO:0000256" key="3">
    <source>
        <dbReference type="ARBA" id="ARBA00022475"/>
    </source>
</evidence>
<feature type="transmembrane region" description="Helical" evidence="8">
    <location>
        <begin position="135"/>
        <end position="155"/>
    </location>
</feature>
<feature type="domain" description="ABC transmembrane type-1" evidence="9">
    <location>
        <begin position="328"/>
        <end position="539"/>
    </location>
</feature>
<name>A0A6B2QTD8_9BURK</name>
<dbReference type="PROSITE" id="PS50928">
    <property type="entry name" value="ABC_TM1"/>
    <property type="match status" value="2"/>
</dbReference>
<feature type="transmembrane region" description="Helical" evidence="8">
    <location>
        <begin position="87"/>
        <end position="105"/>
    </location>
</feature>
<keyword evidence="6 8" id="KW-1133">Transmembrane helix</keyword>